<evidence type="ECO:0000259" key="9">
    <source>
        <dbReference type="PROSITE" id="PS50893"/>
    </source>
</evidence>
<dbReference type="GO" id="GO:0016020">
    <property type="term" value="C:membrane"/>
    <property type="evidence" value="ECO:0007669"/>
    <property type="project" value="UniProtKB-SubCell"/>
</dbReference>
<feature type="domain" description="ABC transporter" evidence="9">
    <location>
        <begin position="21"/>
        <end position="266"/>
    </location>
</feature>
<dbReference type="EMBL" id="CAJNNV010018224">
    <property type="protein sequence ID" value="CAE8605715.1"/>
    <property type="molecule type" value="Genomic_DNA"/>
</dbReference>
<feature type="transmembrane region" description="Helical" evidence="8">
    <location>
        <begin position="444"/>
        <end position="462"/>
    </location>
</feature>
<dbReference type="Pfam" id="PF01061">
    <property type="entry name" value="ABC2_membrane"/>
    <property type="match status" value="1"/>
</dbReference>
<dbReference type="InterPro" id="IPR050352">
    <property type="entry name" value="ABCG_transporters"/>
</dbReference>
<dbReference type="InterPro" id="IPR027417">
    <property type="entry name" value="P-loop_NTPase"/>
</dbReference>
<dbReference type="Gene3D" id="3.40.50.300">
    <property type="entry name" value="P-loop containing nucleotide triphosphate hydrolases"/>
    <property type="match status" value="1"/>
</dbReference>
<organism evidence="10 12">
    <name type="scientific">Polarella glacialis</name>
    <name type="common">Dinoflagellate</name>
    <dbReference type="NCBI Taxonomy" id="89957"/>
    <lineage>
        <taxon>Eukaryota</taxon>
        <taxon>Sar</taxon>
        <taxon>Alveolata</taxon>
        <taxon>Dinophyceae</taxon>
        <taxon>Suessiales</taxon>
        <taxon>Suessiaceae</taxon>
        <taxon>Polarella</taxon>
    </lineage>
</organism>
<reference evidence="10" key="1">
    <citation type="submission" date="2021-02" db="EMBL/GenBank/DDBJ databases">
        <authorList>
            <person name="Dougan E. K."/>
            <person name="Rhodes N."/>
            <person name="Thang M."/>
            <person name="Chan C."/>
        </authorList>
    </citation>
    <scope>NUCLEOTIDE SEQUENCE</scope>
</reference>
<proteinExistence type="predicted"/>
<evidence type="ECO:0000256" key="7">
    <source>
        <dbReference type="ARBA" id="ARBA00023136"/>
    </source>
</evidence>
<name>A0A813DMK8_POLGL</name>
<dbReference type="OrthoDB" id="184675at2759"/>
<evidence type="ECO:0000256" key="2">
    <source>
        <dbReference type="ARBA" id="ARBA00022448"/>
    </source>
</evidence>
<dbReference type="InterPro" id="IPR017871">
    <property type="entry name" value="ABC_transporter-like_CS"/>
</dbReference>
<keyword evidence="4" id="KW-0547">Nucleotide-binding</keyword>
<feature type="transmembrane region" description="Helical" evidence="8">
    <location>
        <begin position="363"/>
        <end position="380"/>
    </location>
</feature>
<keyword evidence="3 8" id="KW-0812">Transmembrane</keyword>
<feature type="transmembrane region" description="Helical" evidence="8">
    <location>
        <begin position="501"/>
        <end position="520"/>
    </location>
</feature>
<evidence type="ECO:0000256" key="3">
    <source>
        <dbReference type="ARBA" id="ARBA00022692"/>
    </source>
</evidence>
<dbReference type="GO" id="GO:0016887">
    <property type="term" value="F:ATP hydrolysis activity"/>
    <property type="evidence" value="ECO:0007669"/>
    <property type="project" value="InterPro"/>
</dbReference>
<evidence type="ECO:0000313" key="11">
    <source>
        <dbReference type="EMBL" id="CAE8605715.1"/>
    </source>
</evidence>
<dbReference type="GO" id="GO:0005524">
    <property type="term" value="F:ATP binding"/>
    <property type="evidence" value="ECO:0007669"/>
    <property type="project" value="UniProtKB-KW"/>
</dbReference>
<dbReference type="SMART" id="SM00382">
    <property type="entry name" value="AAA"/>
    <property type="match status" value="1"/>
</dbReference>
<evidence type="ECO:0000256" key="5">
    <source>
        <dbReference type="ARBA" id="ARBA00022840"/>
    </source>
</evidence>
<feature type="transmembrane region" description="Helical" evidence="8">
    <location>
        <begin position="582"/>
        <end position="608"/>
    </location>
</feature>
<sequence>MTAGNLEVVSELQTEMKGIPITFADLSYCVPVKKKYPLYILKGLNGVFQPGRLTALMGPSGSGKTTLMDVLAGRKRGAGTIEGEVLYGGAAAPAGALKHLCGYVEQFDTLIGELSVDQMLMYTAEMKLPLSLSKDKKRQRVDEVITKLRLEKCRHTVIGNVLKRGISGGQSKRVNIALALISNPMVVFLDEPTSGLDSTMANEVCQILKELVKEGCTVIATVHSPTSFAFSLFDEVMMLQSGGAVVYSGMVTNVKDHFQACGFPFPQGQGYSLPDWLVDTTSGATGEAEVKTQVDFAALWAKSPSSEAYLKAHGEEVQRLKASPVNLKTLPTKGPGQLKALQTLLAYRMMKHYKSPEFLGPRFGDKIFMSLLSMSLYWGIGDKSDVQSMQSTAAVLFFFCALCGYGAAAFVPSLTLERALFFREQADGCYIGVTYYIAKFIEEAVLCTFTSTFFSIIVFFAMNLQGNFFIFAATYFATSMVGIVLAYAVAAVAPTMEAANALLPTYVTTCMYFGGLFIVFDKIPIGWEWYSWTSFLRYAWGALMLNQFKDQDTGKLKVFFDSDGQSMTILEFYNMDEGIMDSVGACLGILAGLCVIFGSLGALGVTYVSHVKR</sequence>
<keyword evidence="12" id="KW-1185">Reference proteome</keyword>
<dbReference type="PROSITE" id="PS50893">
    <property type="entry name" value="ABC_TRANSPORTER_2"/>
    <property type="match status" value="1"/>
</dbReference>
<dbReference type="GO" id="GO:0140359">
    <property type="term" value="F:ABC-type transporter activity"/>
    <property type="evidence" value="ECO:0007669"/>
    <property type="project" value="InterPro"/>
</dbReference>
<evidence type="ECO:0000256" key="6">
    <source>
        <dbReference type="ARBA" id="ARBA00022989"/>
    </source>
</evidence>
<dbReference type="PROSITE" id="PS00211">
    <property type="entry name" value="ABC_TRANSPORTER_1"/>
    <property type="match status" value="1"/>
</dbReference>
<evidence type="ECO:0000256" key="4">
    <source>
        <dbReference type="ARBA" id="ARBA00022741"/>
    </source>
</evidence>
<protein>
    <recommendedName>
        <fullName evidence="9">ABC transporter domain-containing protein</fullName>
    </recommendedName>
</protein>
<keyword evidence="7 8" id="KW-0472">Membrane</keyword>
<dbReference type="Pfam" id="PF19055">
    <property type="entry name" value="ABC2_membrane_7"/>
    <property type="match status" value="1"/>
</dbReference>
<dbReference type="AlphaFoldDB" id="A0A813DMK8"/>
<dbReference type="InterPro" id="IPR003439">
    <property type="entry name" value="ABC_transporter-like_ATP-bd"/>
</dbReference>
<dbReference type="Proteomes" id="UP000654075">
    <property type="component" value="Unassembled WGS sequence"/>
</dbReference>
<accession>A0A813DMK8</accession>
<dbReference type="InterPro" id="IPR003593">
    <property type="entry name" value="AAA+_ATPase"/>
</dbReference>
<keyword evidence="2" id="KW-0813">Transport</keyword>
<dbReference type="OMA" id="QWYSRID"/>
<evidence type="ECO:0000313" key="10">
    <source>
        <dbReference type="EMBL" id="CAE8587732.1"/>
    </source>
</evidence>
<dbReference type="InterPro" id="IPR043926">
    <property type="entry name" value="ABCG_dom"/>
</dbReference>
<comment type="subcellular location">
    <subcellularLocation>
        <location evidence="1">Membrane</location>
        <topology evidence="1">Multi-pass membrane protein</topology>
    </subcellularLocation>
</comment>
<dbReference type="InterPro" id="IPR013525">
    <property type="entry name" value="ABC2_TM"/>
</dbReference>
<evidence type="ECO:0000256" key="8">
    <source>
        <dbReference type="SAM" id="Phobius"/>
    </source>
</evidence>
<comment type="caution">
    <text evidence="10">The sequence shown here is derived from an EMBL/GenBank/DDBJ whole genome shotgun (WGS) entry which is preliminary data.</text>
</comment>
<evidence type="ECO:0000256" key="1">
    <source>
        <dbReference type="ARBA" id="ARBA00004141"/>
    </source>
</evidence>
<feature type="transmembrane region" description="Helical" evidence="8">
    <location>
        <begin position="468"/>
        <end position="489"/>
    </location>
</feature>
<gene>
    <name evidence="11" type="ORF">PGLA1383_LOCUS23819</name>
    <name evidence="10" type="ORF">PGLA1383_LOCUS6563</name>
</gene>
<dbReference type="PANTHER" id="PTHR48041">
    <property type="entry name" value="ABC TRANSPORTER G FAMILY MEMBER 28"/>
    <property type="match status" value="1"/>
</dbReference>
<evidence type="ECO:0000313" key="12">
    <source>
        <dbReference type="Proteomes" id="UP000654075"/>
    </source>
</evidence>
<keyword evidence="5" id="KW-0067">ATP-binding</keyword>
<dbReference type="Pfam" id="PF00005">
    <property type="entry name" value="ABC_tran"/>
    <property type="match status" value="1"/>
</dbReference>
<dbReference type="EMBL" id="CAJNNV010002737">
    <property type="protein sequence ID" value="CAE8587732.1"/>
    <property type="molecule type" value="Genomic_DNA"/>
</dbReference>
<dbReference type="PANTHER" id="PTHR48041:SF91">
    <property type="entry name" value="ABC TRANSPORTER G FAMILY MEMBER 28"/>
    <property type="match status" value="1"/>
</dbReference>
<feature type="transmembrane region" description="Helical" evidence="8">
    <location>
        <begin position="392"/>
        <end position="416"/>
    </location>
</feature>
<dbReference type="SUPFAM" id="SSF52540">
    <property type="entry name" value="P-loop containing nucleoside triphosphate hydrolases"/>
    <property type="match status" value="1"/>
</dbReference>
<keyword evidence="6 8" id="KW-1133">Transmembrane helix</keyword>